<reference evidence="1 2" key="1">
    <citation type="journal article" date="2016" name="Nat. Commun.">
        <title>Ectomycorrhizal ecology is imprinted in the genome of the dominant symbiotic fungus Cenococcum geophilum.</title>
        <authorList>
            <consortium name="DOE Joint Genome Institute"/>
            <person name="Peter M."/>
            <person name="Kohler A."/>
            <person name="Ohm R.A."/>
            <person name="Kuo A."/>
            <person name="Krutzmann J."/>
            <person name="Morin E."/>
            <person name="Arend M."/>
            <person name="Barry K.W."/>
            <person name="Binder M."/>
            <person name="Choi C."/>
            <person name="Clum A."/>
            <person name="Copeland A."/>
            <person name="Grisel N."/>
            <person name="Haridas S."/>
            <person name="Kipfer T."/>
            <person name="LaButti K."/>
            <person name="Lindquist E."/>
            <person name="Lipzen A."/>
            <person name="Maire R."/>
            <person name="Meier B."/>
            <person name="Mihaltcheva S."/>
            <person name="Molinier V."/>
            <person name="Murat C."/>
            <person name="Poggeler S."/>
            <person name="Quandt C.A."/>
            <person name="Sperisen C."/>
            <person name="Tritt A."/>
            <person name="Tisserant E."/>
            <person name="Crous P.W."/>
            <person name="Henrissat B."/>
            <person name="Nehls U."/>
            <person name="Egli S."/>
            <person name="Spatafora J.W."/>
            <person name="Grigoriev I.V."/>
            <person name="Martin F.M."/>
        </authorList>
    </citation>
    <scope>NUCLEOTIDE SEQUENCE [LARGE SCALE GENOMIC DNA]</scope>
    <source>
        <strain evidence="1 2">1.58</strain>
    </source>
</reference>
<dbReference type="EMBL" id="KV748260">
    <property type="protein sequence ID" value="OCK87500.1"/>
    <property type="molecule type" value="Genomic_DNA"/>
</dbReference>
<keyword evidence="2" id="KW-1185">Reference proteome</keyword>
<gene>
    <name evidence="1" type="ORF">K441DRAFT_670695</name>
</gene>
<evidence type="ECO:0000313" key="1">
    <source>
        <dbReference type="EMBL" id="OCK87500.1"/>
    </source>
</evidence>
<name>A0ACC8EMN6_9PEZI</name>
<accession>A0ACC8EMN6</accession>
<evidence type="ECO:0000313" key="2">
    <source>
        <dbReference type="Proteomes" id="UP000250078"/>
    </source>
</evidence>
<dbReference type="Proteomes" id="UP000250078">
    <property type="component" value="Unassembled WGS sequence"/>
</dbReference>
<organism evidence="1 2">
    <name type="scientific">Cenococcum geophilum 1.58</name>
    <dbReference type="NCBI Taxonomy" id="794803"/>
    <lineage>
        <taxon>Eukaryota</taxon>
        <taxon>Fungi</taxon>
        <taxon>Dikarya</taxon>
        <taxon>Ascomycota</taxon>
        <taxon>Pezizomycotina</taxon>
        <taxon>Dothideomycetes</taxon>
        <taxon>Pleosporomycetidae</taxon>
        <taxon>Gloniales</taxon>
        <taxon>Gloniaceae</taxon>
        <taxon>Cenococcum</taxon>
    </lineage>
</organism>
<proteinExistence type="predicted"/>
<protein>
    <submittedName>
        <fullName evidence="1">Uncharacterized protein</fullName>
    </submittedName>
</protein>
<sequence length="129" mass="14931">MRPWRRTNTGDSTLVDESASRRRNTIPFGEASTAGRVQDRYPAYEDFPWEKIMEYLLQKWPSWTDFNEARVGDSWQFEVPEKLTDVSRLSRGILVALDLRVARRIGVPYRDEETGITSGIAPSHLSNER</sequence>